<feature type="transmembrane region" description="Helical" evidence="1">
    <location>
        <begin position="20"/>
        <end position="43"/>
    </location>
</feature>
<dbReference type="EMBL" id="LT629791">
    <property type="protein sequence ID" value="SDU70933.1"/>
    <property type="molecule type" value="Genomic_DNA"/>
</dbReference>
<dbReference type="Proteomes" id="UP000182977">
    <property type="component" value="Chromosome I"/>
</dbReference>
<proteinExistence type="predicted"/>
<keyword evidence="1" id="KW-0472">Membrane</keyword>
<reference evidence="3" key="1">
    <citation type="submission" date="2016-10" db="EMBL/GenBank/DDBJ databases">
        <authorList>
            <person name="Varghese N."/>
            <person name="Submissions S."/>
        </authorList>
    </citation>
    <scope>NUCLEOTIDE SEQUENCE [LARGE SCALE GENOMIC DNA]</scope>
    <source>
        <strain evidence="3">DSM 45079</strain>
    </source>
</reference>
<dbReference type="AlphaFoldDB" id="A0A1H2KQN4"/>
<evidence type="ECO:0008006" key="4">
    <source>
        <dbReference type="Google" id="ProtNLM"/>
    </source>
</evidence>
<keyword evidence="1" id="KW-1133">Transmembrane helix</keyword>
<protein>
    <recommendedName>
        <fullName evidence="4">PH domain-containing protein</fullName>
    </recommendedName>
</protein>
<organism evidence="2 3">
    <name type="scientific">Jiangella alkaliphila</name>
    <dbReference type="NCBI Taxonomy" id="419479"/>
    <lineage>
        <taxon>Bacteria</taxon>
        <taxon>Bacillati</taxon>
        <taxon>Actinomycetota</taxon>
        <taxon>Actinomycetes</taxon>
        <taxon>Jiangellales</taxon>
        <taxon>Jiangellaceae</taxon>
        <taxon>Jiangella</taxon>
    </lineage>
</organism>
<dbReference type="RefSeq" id="WP_046769241.1">
    <property type="nucleotide sequence ID" value="NZ_KQ061231.1"/>
</dbReference>
<feature type="transmembrane region" description="Helical" evidence="1">
    <location>
        <begin position="49"/>
        <end position="68"/>
    </location>
</feature>
<accession>A0A1H2KQN4</accession>
<gene>
    <name evidence="2" type="ORF">SAMN04488563_4129</name>
</gene>
<sequence>MTHDAGLGRVLVRHDERNGWRLLLGALVTGGGVLCAVEAMTLAEGEIDRAVYWVLAAVLGLYGGRLLVKALRAGTAEYVEVREHGLVHSSAAAGVRTWPWDRFASVRVGHHTDTFVLRCVIRIKLAGGERLDLSLWGRRSHDVGRTIAAACRRHGRPVVERDVTMS</sequence>
<dbReference type="OrthoDB" id="3700796at2"/>
<keyword evidence="1" id="KW-0812">Transmembrane</keyword>
<keyword evidence="3" id="KW-1185">Reference proteome</keyword>
<name>A0A1H2KQN4_9ACTN</name>
<evidence type="ECO:0000313" key="3">
    <source>
        <dbReference type="Proteomes" id="UP000182977"/>
    </source>
</evidence>
<evidence type="ECO:0000256" key="1">
    <source>
        <dbReference type="SAM" id="Phobius"/>
    </source>
</evidence>
<dbReference type="STRING" id="419479.SAMN04488563_4129"/>
<evidence type="ECO:0000313" key="2">
    <source>
        <dbReference type="EMBL" id="SDU70933.1"/>
    </source>
</evidence>